<dbReference type="EMBL" id="JACTNZ010000004">
    <property type="protein sequence ID" value="KAG5552096.1"/>
    <property type="molecule type" value="Genomic_DNA"/>
</dbReference>
<evidence type="ECO:0008006" key="5">
    <source>
        <dbReference type="Google" id="ProtNLM"/>
    </source>
</evidence>
<keyword evidence="2" id="KW-0472">Membrane</keyword>
<keyword evidence="2" id="KW-0812">Transmembrane</keyword>
<evidence type="ECO:0000313" key="3">
    <source>
        <dbReference type="EMBL" id="KAG5552096.1"/>
    </source>
</evidence>
<protein>
    <recommendedName>
        <fullName evidence="5">Glycine-rich protein</fullName>
    </recommendedName>
</protein>
<feature type="transmembrane region" description="Helical" evidence="2">
    <location>
        <begin position="128"/>
        <end position="147"/>
    </location>
</feature>
<accession>A0AAV6KHT9</accession>
<evidence type="ECO:0000256" key="2">
    <source>
        <dbReference type="SAM" id="Phobius"/>
    </source>
</evidence>
<keyword evidence="2" id="KW-1133">Transmembrane helix</keyword>
<proteinExistence type="predicted"/>
<sequence length="198" mass="20503">MWWTESGCQKPVVVAVAGNGGAAGVVVVAGGGSPSLASVVCILNEKGKRERLGLDPTEVLDAGLGVVMIGVEEENGGFVNEGVEEGNAALAIVGGEEGRRERGGGGRRRERNGATNGGRAKMGSKTNVFLGLFLVISLVIMSSEVTANRNLVEISTTEKANTDQRGGNCRYNCCRGYGFGGGCTRCCSYLGEPVDIET</sequence>
<feature type="region of interest" description="Disordered" evidence="1">
    <location>
        <begin position="96"/>
        <end position="119"/>
    </location>
</feature>
<name>A0AAV6KHT9_9ERIC</name>
<evidence type="ECO:0000313" key="4">
    <source>
        <dbReference type="Proteomes" id="UP000823749"/>
    </source>
</evidence>
<keyword evidence="4" id="KW-1185">Reference proteome</keyword>
<feature type="transmembrane region" description="Helical" evidence="2">
    <location>
        <begin position="20"/>
        <end position="43"/>
    </location>
</feature>
<evidence type="ECO:0000256" key="1">
    <source>
        <dbReference type="SAM" id="MobiDB-lite"/>
    </source>
</evidence>
<comment type="caution">
    <text evidence="3">The sequence shown here is derived from an EMBL/GenBank/DDBJ whole genome shotgun (WGS) entry which is preliminary data.</text>
</comment>
<organism evidence="3 4">
    <name type="scientific">Rhododendron griersonianum</name>
    <dbReference type="NCBI Taxonomy" id="479676"/>
    <lineage>
        <taxon>Eukaryota</taxon>
        <taxon>Viridiplantae</taxon>
        <taxon>Streptophyta</taxon>
        <taxon>Embryophyta</taxon>
        <taxon>Tracheophyta</taxon>
        <taxon>Spermatophyta</taxon>
        <taxon>Magnoliopsida</taxon>
        <taxon>eudicotyledons</taxon>
        <taxon>Gunneridae</taxon>
        <taxon>Pentapetalae</taxon>
        <taxon>asterids</taxon>
        <taxon>Ericales</taxon>
        <taxon>Ericaceae</taxon>
        <taxon>Ericoideae</taxon>
        <taxon>Rhodoreae</taxon>
        <taxon>Rhododendron</taxon>
    </lineage>
</organism>
<dbReference type="AlphaFoldDB" id="A0AAV6KHT9"/>
<reference evidence="3" key="1">
    <citation type="submission" date="2020-08" db="EMBL/GenBank/DDBJ databases">
        <title>Plant Genome Project.</title>
        <authorList>
            <person name="Zhang R.-G."/>
        </authorList>
    </citation>
    <scope>NUCLEOTIDE SEQUENCE</scope>
    <source>
        <strain evidence="3">WSP0</strain>
        <tissue evidence="3">Leaf</tissue>
    </source>
</reference>
<dbReference type="Proteomes" id="UP000823749">
    <property type="component" value="Chromosome 4"/>
</dbReference>
<gene>
    <name evidence="3" type="ORF">RHGRI_010251</name>
</gene>